<dbReference type="InterPro" id="IPR013320">
    <property type="entry name" value="ConA-like_dom_sf"/>
</dbReference>
<dbReference type="PANTHER" id="PTHR38121">
    <property type="entry name" value="GH16 DOMAIN-CONTAINING PROTEIN"/>
    <property type="match status" value="1"/>
</dbReference>
<organism evidence="2 3">
    <name type="scientific">Cordyceps fumosorosea (strain ARSEF 2679)</name>
    <name type="common">Isaria fumosorosea</name>
    <dbReference type="NCBI Taxonomy" id="1081104"/>
    <lineage>
        <taxon>Eukaryota</taxon>
        <taxon>Fungi</taxon>
        <taxon>Dikarya</taxon>
        <taxon>Ascomycota</taxon>
        <taxon>Pezizomycotina</taxon>
        <taxon>Sordariomycetes</taxon>
        <taxon>Hypocreomycetidae</taxon>
        <taxon>Hypocreales</taxon>
        <taxon>Cordycipitaceae</taxon>
        <taxon>Cordyceps</taxon>
    </lineage>
</organism>
<dbReference type="Proteomes" id="UP000076744">
    <property type="component" value="Unassembled WGS sequence"/>
</dbReference>
<feature type="domain" description="GH16" evidence="1">
    <location>
        <begin position="96"/>
        <end position="324"/>
    </location>
</feature>
<name>A0A162MLR2_CORFA</name>
<comment type="caution">
    <text evidence="2">The sequence shown here is derived from an EMBL/GenBank/DDBJ whole genome shotgun (WGS) entry which is preliminary data.</text>
</comment>
<dbReference type="AlphaFoldDB" id="A0A162MLR2"/>
<keyword evidence="3" id="KW-1185">Reference proteome</keyword>
<proteinExistence type="predicted"/>
<protein>
    <submittedName>
        <fullName evidence="2">Concanavalin A-like lectin/glucanase, subgroup</fullName>
    </submittedName>
</protein>
<evidence type="ECO:0000313" key="3">
    <source>
        <dbReference type="Proteomes" id="UP000076744"/>
    </source>
</evidence>
<dbReference type="GO" id="GO:0030246">
    <property type="term" value="F:carbohydrate binding"/>
    <property type="evidence" value="ECO:0007669"/>
    <property type="project" value="UniProtKB-KW"/>
</dbReference>
<dbReference type="PANTHER" id="PTHR38121:SF4">
    <property type="entry name" value="GH16 DOMAIN-CONTAINING PROTEIN-RELATED"/>
    <property type="match status" value="1"/>
</dbReference>
<dbReference type="GO" id="GO:0004553">
    <property type="term" value="F:hydrolase activity, hydrolyzing O-glycosyl compounds"/>
    <property type="evidence" value="ECO:0007669"/>
    <property type="project" value="InterPro"/>
</dbReference>
<reference evidence="2 3" key="1">
    <citation type="journal article" date="2016" name="Genome Biol. Evol.">
        <title>Divergent and convergent evolution of fungal pathogenicity.</title>
        <authorList>
            <person name="Shang Y."/>
            <person name="Xiao G."/>
            <person name="Zheng P."/>
            <person name="Cen K."/>
            <person name="Zhan S."/>
            <person name="Wang C."/>
        </authorList>
    </citation>
    <scope>NUCLEOTIDE SEQUENCE [LARGE SCALE GENOMIC DNA]</scope>
    <source>
        <strain evidence="2 3">ARSEF 2679</strain>
    </source>
</reference>
<dbReference type="GeneID" id="30020871"/>
<dbReference type="GO" id="GO:0005975">
    <property type="term" value="P:carbohydrate metabolic process"/>
    <property type="evidence" value="ECO:0007669"/>
    <property type="project" value="InterPro"/>
</dbReference>
<evidence type="ECO:0000313" key="2">
    <source>
        <dbReference type="EMBL" id="OAA63870.1"/>
    </source>
</evidence>
<dbReference type="Pfam" id="PF00722">
    <property type="entry name" value="Glyco_hydro_16"/>
    <property type="match status" value="1"/>
</dbReference>
<dbReference type="CDD" id="cd00413">
    <property type="entry name" value="Glyco_hydrolase_16"/>
    <property type="match status" value="1"/>
</dbReference>
<accession>A0A162MLR2</accession>
<dbReference type="OrthoDB" id="4388755at2759"/>
<dbReference type="RefSeq" id="XP_018704519.1">
    <property type="nucleotide sequence ID" value="XM_018848185.1"/>
</dbReference>
<sequence>MSRNWTRKAKHPQYTSISVMPAYTKSLVALLAAAAKLTWAQAVVDDFQCDCYVNDGEHPAYYRNHSFWDFRLLPIRPGQPKVIPDVAGNLHAHPTSSLFSGPNPFTDFWSVQQWPNNNQTFPMVVTRNNLYIERDPDGGQGSTFMTMRTSRLPGFQTAAELQSINRVDHASIRVRARSHGAPGACTSVFTYRGAPLLQDVQEADIEMLTREPDATQVHYTNQPSYRTDGTTVWGASHAAALPGGRRWSDWLTHRLDWTPGRTTFSVDGVEAHTQTFQAPRDPSFVLLNAWSDGGVWTGQMAEGGEAFQNVQWIDMLYNILPAGERCDRKCSIDRSPQVGKPVPV</sequence>
<gene>
    <name evidence="2" type="ORF">ISF_04579</name>
</gene>
<dbReference type="PROSITE" id="PS51762">
    <property type="entry name" value="GH16_2"/>
    <property type="match status" value="1"/>
</dbReference>
<dbReference type="SUPFAM" id="SSF49899">
    <property type="entry name" value="Concanavalin A-like lectins/glucanases"/>
    <property type="match status" value="1"/>
</dbReference>
<dbReference type="Gene3D" id="2.60.120.200">
    <property type="match status" value="1"/>
</dbReference>
<dbReference type="InterPro" id="IPR000757">
    <property type="entry name" value="Beta-glucanase-like"/>
</dbReference>
<dbReference type="EMBL" id="AZHB01000010">
    <property type="protein sequence ID" value="OAA63870.1"/>
    <property type="molecule type" value="Genomic_DNA"/>
</dbReference>
<evidence type="ECO:0000259" key="1">
    <source>
        <dbReference type="PROSITE" id="PS51762"/>
    </source>
</evidence>
<dbReference type="STRING" id="1081104.A0A162MLR2"/>
<keyword evidence="2" id="KW-0430">Lectin</keyword>